<organism evidence="1 2">
    <name type="scientific">Tengunoibacter tsumagoiensis</name>
    <dbReference type="NCBI Taxonomy" id="2014871"/>
    <lineage>
        <taxon>Bacteria</taxon>
        <taxon>Bacillati</taxon>
        <taxon>Chloroflexota</taxon>
        <taxon>Ktedonobacteria</taxon>
        <taxon>Ktedonobacterales</taxon>
        <taxon>Dictyobacteraceae</taxon>
        <taxon>Tengunoibacter</taxon>
    </lineage>
</organism>
<dbReference type="Proteomes" id="UP000287352">
    <property type="component" value="Unassembled WGS sequence"/>
</dbReference>
<protein>
    <submittedName>
        <fullName evidence="1">Uncharacterized protein</fullName>
    </submittedName>
</protein>
<evidence type="ECO:0000313" key="2">
    <source>
        <dbReference type="Proteomes" id="UP000287352"/>
    </source>
</evidence>
<accession>A0A402A442</accession>
<dbReference type="RefSeq" id="WP_126581375.1">
    <property type="nucleotide sequence ID" value="NZ_BIFR01000001.1"/>
</dbReference>
<dbReference type="EMBL" id="BIFR01000001">
    <property type="protein sequence ID" value="GCE13882.1"/>
    <property type="molecule type" value="Genomic_DNA"/>
</dbReference>
<reference evidence="2" key="1">
    <citation type="submission" date="2018-12" db="EMBL/GenBank/DDBJ databases">
        <title>Tengunoibacter tsumagoiensis gen. nov., sp. nov., Dictyobacter kobayashii sp. nov., D. alpinus sp. nov., and D. joshuensis sp. nov. and description of Dictyobacteraceae fam. nov. within the order Ktedonobacterales isolated from Tengu-no-mugimeshi.</title>
        <authorList>
            <person name="Wang C.M."/>
            <person name="Zheng Y."/>
            <person name="Sakai Y."/>
            <person name="Toyoda A."/>
            <person name="Minakuchi Y."/>
            <person name="Abe K."/>
            <person name="Yokota A."/>
            <person name="Yabe S."/>
        </authorList>
    </citation>
    <scope>NUCLEOTIDE SEQUENCE [LARGE SCALE GENOMIC DNA]</scope>
    <source>
        <strain evidence="2">Uno3</strain>
    </source>
</reference>
<sequence length="113" mass="12947">MSEKIQYPFEDMQSTSQDLCSFIQDQWNQHNALFMTHPDSFSALLKTIVRIIPNGLGKVHELEQGLENYHQQYKNAYASLHDLAKKIDKSAQLMGLTDESVKNTFDSSQNTHS</sequence>
<comment type="caution">
    <text evidence="1">The sequence shown here is derived from an EMBL/GenBank/DDBJ whole genome shotgun (WGS) entry which is preliminary data.</text>
</comment>
<keyword evidence="2" id="KW-1185">Reference proteome</keyword>
<proteinExistence type="predicted"/>
<dbReference type="AlphaFoldDB" id="A0A402A442"/>
<evidence type="ECO:0000313" key="1">
    <source>
        <dbReference type="EMBL" id="GCE13882.1"/>
    </source>
</evidence>
<gene>
    <name evidence="1" type="ORF">KTT_37410</name>
</gene>
<name>A0A402A442_9CHLR</name>